<keyword evidence="2" id="KW-0489">Methyltransferase</keyword>
<evidence type="ECO:0000256" key="3">
    <source>
        <dbReference type="ARBA" id="ARBA00022679"/>
    </source>
</evidence>
<name>A0A8J2S9Q3_9STRA</name>
<dbReference type="CDD" id="cd18089">
    <property type="entry name" value="SPOUT_Trm10-like"/>
    <property type="match status" value="1"/>
</dbReference>
<dbReference type="PANTHER" id="PTHR13563:SF13">
    <property type="entry name" value="TRNA METHYLTRANSFERASE 10 HOMOLOG A"/>
    <property type="match status" value="1"/>
</dbReference>
<keyword evidence="8" id="KW-1185">Reference proteome</keyword>
<dbReference type="GO" id="GO:0005634">
    <property type="term" value="C:nucleus"/>
    <property type="evidence" value="ECO:0007669"/>
    <property type="project" value="TreeGrafter"/>
</dbReference>
<keyword evidence="3" id="KW-0808">Transferase</keyword>
<dbReference type="InterPro" id="IPR028564">
    <property type="entry name" value="MT_TRM10-typ"/>
</dbReference>
<dbReference type="InterPro" id="IPR038459">
    <property type="entry name" value="MT_TRM10-typ_sf"/>
</dbReference>
<dbReference type="PROSITE" id="PS51675">
    <property type="entry name" value="SAM_MT_TRM10"/>
    <property type="match status" value="1"/>
</dbReference>
<sequence length="320" mass="35633">MKPHQLALTAAATLVAGAFVRWLLADDDDEKDDEAAHRKQAALRARAREIKAQKAMARRPKRARPTAAKRLQQNNALAVAYGGSQDAVDVAARALRAAEAAARERLDAALKVYDGLSTDAPEIEVDLAWWELMDARQRRSLGRQLADTVAKCRRALKPTIVTLSSYTNEPKAHLEAIGSAKWPVVRDARDTWKRRRERTARVVYLTPDADEALEGLEDGVTYVVAGLVDRPVRKNCTRDAANLHGCEVRRLPLREFRGAMKRRREGILNVDVVVHILLRYRDNGGDWAEALQAALPDGKATPHRLQPRRIAVVTPPRTPP</sequence>
<proteinExistence type="predicted"/>
<accession>A0A8J2S9Q3</accession>
<protein>
    <recommendedName>
        <fullName evidence="1">tRNA (guanine(9)-N(1))-methyltransferase</fullName>
        <ecNumber evidence="1">2.1.1.221</ecNumber>
    </recommendedName>
</protein>
<evidence type="ECO:0000313" key="7">
    <source>
        <dbReference type="EMBL" id="CAH0366243.1"/>
    </source>
</evidence>
<dbReference type="Gene3D" id="3.40.1280.30">
    <property type="match status" value="1"/>
</dbReference>
<evidence type="ECO:0000313" key="8">
    <source>
        <dbReference type="Proteomes" id="UP000789595"/>
    </source>
</evidence>
<evidence type="ECO:0000256" key="4">
    <source>
        <dbReference type="ARBA" id="ARBA00022691"/>
    </source>
</evidence>
<evidence type="ECO:0000256" key="1">
    <source>
        <dbReference type="ARBA" id="ARBA00012797"/>
    </source>
</evidence>
<dbReference type="AlphaFoldDB" id="A0A8J2S9Q3"/>
<evidence type="ECO:0000259" key="6">
    <source>
        <dbReference type="PROSITE" id="PS51675"/>
    </source>
</evidence>
<dbReference type="GO" id="GO:0002939">
    <property type="term" value="P:tRNA N1-guanine methylation"/>
    <property type="evidence" value="ECO:0007669"/>
    <property type="project" value="TreeGrafter"/>
</dbReference>
<reference evidence="7" key="1">
    <citation type="submission" date="2021-11" db="EMBL/GenBank/DDBJ databases">
        <authorList>
            <consortium name="Genoscope - CEA"/>
            <person name="William W."/>
        </authorList>
    </citation>
    <scope>NUCLEOTIDE SEQUENCE</scope>
</reference>
<dbReference type="EMBL" id="CAKKNE010000001">
    <property type="protein sequence ID" value="CAH0366243.1"/>
    <property type="molecule type" value="Genomic_DNA"/>
</dbReference>
<keyword evidence="4" id="KW-0949">S-adenosyl-L-methionine</keyword>
<evidence type="ECO:0000256" key="2">
    <source>
        <dbReference type="ARBA" id="ARBA00022603"/>
    </source>
</evidence>
<dbReference type="EC" id="2.1.1.221" evidence="1"/>
<feature type="domain" description="SAM-dependent MTase TRM10-type" evidence="6">
    <location>
        <begin position="108"/>
        <end position="302"/>
    </location>
</feature>
<gene>
    <name evidence="7" type="ORF">PECAL_1P27230</name>
</gene>
<comment type="catalytic activity">
    <reaction evidence="5">
        <text>guanosine(9) in tRNA + S-adenosyl-L-methionine = N(1)-methylguanosine(9) in tRNA + S-adenosyl-L-homocysteine + H(+)</text>
        <dbReference type="Rhea" id="RHEA:43156"/>
        <dbReference type="Rhea" id="RHEA-COMP:10367"/>
        <dbReference type="Rhea" id="RHEA-COMP:10368"/>
        <dbReference type="ChEBI" id="CHEBI:15378"/>
        <dbReference type="ChEBI" id="CHEBI:57856"/>
        <dbReference type="ChEBI" id="CHEBI:59789"/>
        <dbReference type="ChEBI" id="CHEBI:73542"/>
        <dbReference type="ChEBI" id="CHEBI:74269"/>
        <dbReference type="EC" id="2.1.1.221"/>
    </reaction>
</comment>
<dbReference type="PANTHER" id="PTHR13563">
    <property type="entry name" value="TRNA (GUANINE-9-) METHYLTRANSFERASE"/>
    <property type="match status" value="1"/>
</dbReference>
<organism evidence="7 8">
    <name type="scientific">Pelagomonas calceolata</name>
    <dbReference type="NCBI Taxonomy" id="35677"/>
    <lineage>
        <taxon>Eukaryota</taxon>
        <taxon>Sar</taxon>
        <taxon>Stramenopiles</taxon>
        <taxon>Ochrophyta</taxon>
        <taxon>Pelagophyceae</taxon>
        <taxon>Pelagomonadales</taxon>
        <taxon>Pelagomonadaceae</taxon>
        <taxon>Pelagomonas</taxon>
    </lineage>
</organism>
<dbReference type="OrthoDB" id="278300at2759"/>
<dbReference type="GO" id="GO:0052905">
    <property type="term" value="F:tRNA (guanosine(9)-N1)-methyltransferase activity"/>
    <property type="evidence" value="ECO:0007669"/>
    <property type="project" value="UniProtKB-EC"/>
</dbReference>
<dbReference type="GO" id="GO:0000049">
    <property type="term" value="F:tRNA binding"/>
    <property type="evidence" value="ECO:0007669"/>
    <property type="project" value="TreeGrafter"/>
</dbReference>
<evidence type="ECO:0000256" key="5">
    <source>
        <dbReference type="ARBA" id="ARBA00048434"/>
    </source>
</evidence>
<dbReference type="Proteomes" id="UP000789595">
    <property type="component" value="Unassembled WGS sequence"/>
</dbReference>
<comment type="caution">
    <text evidence="7">The sequence shown here is derived from an EMBL/GenBank/DDBJ whole genome shotgun (WGS) entry which is preliminary data.</text>
</comment>
<dbReference type="InterPro" id="IPR007356">
    <property type="entry name" value="tRNA_m1G_MeTrfase_euk"/>
</dbReference>